<protein>
    <recommendedName>
        <fullName evidence="1">bAvd-like domain-containing protein</fullName>
    </recommendedName>
</protein>
<sequence>MARYEHLPIYKKALETAVYFEKVVAGFSRYHKYTLGTDLRDKSREIVGLIVKANSEKEKLPRLLDLRDKLEELMILIRICKEIRAFKSFKSFQFAIEETVSISRQNEGWIRSVSKG</sequence>
<evidence type="ECO:0000313" key="2">
    <source>
        <dbReference type="EMBL" id="KHE92583.1"/>
    </source>
</evidence>
<dbReference type="CDD" id="cd16376">
    <property type="entry name" value="Avd_like"/>
    <property type="match status" value="1"/>
</dbReference>
<evidence type="ECO:0000259" key="1">
    <source>
        <dbReference type="Pfam" id="PF22296"/>
    </source>
</evidence>
<dbReference type="EMBL" id="JRYO01000118">
    <property type="protein sequence ID" value="KHE92583.1"/>
    <property type="molecule type" value="Genomic_DNA"/>
</dbReference>
<evidence type="ECO:0000313" key="3">
    <source>
        <dbReference type="Proteomes" id="UP000030652"/>
    </source>
</evidence>
<dbReference type="PATRIC" id="fig|237368.3.peg.1829"/>
<dbReference type="InterPro" id="IPR036583">
    <property type="entry name" value="23S_rRNA_IVS_sf"/>
</dbReference>
<dbReference type="InterPro" id="IPR055360">
    <property type="entry name" value="bAvd"/>
</dbReference>
<gene>
    <name evidence="2" type="ORF">SCABRO_01674</name>
</gene>
<proteinExistence type="predicted"/>
<accession>A0A0B0EN79</accession>
<reference evidence="2 3" key="1">
    <citation type="submission" date="2014-10" db="EMBL/GenBank/DDBJ databases">
        <title>Draft genome of anammox bacterium scalindua brodae, obtained using differential coverage binning of sequence data from two enrichment reactors.</title>
        <authorList>
            <person name="Speth D.R."/>
            <person name="Russ L."/>
            <person name="Kartal B."/>
            <person name="Op den Camp H.J."/>
            <person name="Dutilh B.E."/>
            <person name="Jetten M.S."/>
        </authorList>
    </citation>
    <scope>NUCLEOTIDE SEQUENCE [LARGE SCALE GENOMIC DNA]</scope>
    <source>
        <strain evidence="2">RU1</strain>
    </source>
</reference>
<dbReference type="Pfam" id="PF22296">
    <property type="entry name" value="bAvd"/>
    <property type="match status" value="1"/>
</dbReference>
<organism evidence="2 3">
    <name type="scientific">Candidatus Scalindua brodae</name>
    <dbReference type="NCBI Taxonomy" id="237368"/>
    <lineage>
        <taxon>Bacteria</taxon>
        <taxon>Pseudomonadati</taxon>
        <taxon>Planctomycetota</taxon>
        <taxon>Candidatus Brocadiia</taxon>
        <taxon>Candidatus Brocadiales</taxon>
        <taxon>Candidatus Scalinduaceae</taxon>
        <taxon>Candidatus Scalindua</taxon>
    </lineage>
</organism>
<comment type="caution">
    <text evidence="2">The sequence shown here is derived from an EMBL/GenBank/DDBJ whole genome shotgun (WGS) entry which is preliminary data.</text>
</comment>
<name>A0A0B0EN79_9BACT</name>
<dbReference type="Gene3D" id="1.20.1440.60">
    <property type="entry name" value="23S rRNA-intervening sequence"/>
    <property type="match status" value="1"/>
</dbReference>
<dbReference type="AlphaFoldDB" id="A0A0B0EN79"/>
<feature type="domain" description="bAvd-like" evidence="1">
    <location>
        <begin position="12"/>
        <end position="113"/>
    </location>
</feature>
<dbReference type="Proteomes" id="UP000030652">
    <property type="component" value="Unassembled WGS sequence"/>
</dbReference>
<dbReference type="SUPFAM" id="SSF158446">
    <property type="entry name" value="IVS-encoded protein-like"/>
    <property type="match status" value="1"/>
</dbReference>